<reference evidence="1" key="1">
    <citation type="submission" date="2021-10" db="EMBL/GenBank/DDBJ databases">
        <title>Melipona bicolor Genome sequencing and assembly.</title>
        <authorList>
            <person name="Araujo N.S."/>
            <person name="Arias M.C."/>
        </authorList>
    </citation>
    <scope>NUCLEOTIDE SEQUENCE</scope>
    <source>
        <strain evidence="1">USP_2M_L1-L4_2017</strain>
        <tissue evidence="1">Whole body</tissue>
    </source>
</reference>
<keyword evidence="2" id="KW-1185">Reference proteome</keyword>
<proteinExistence type="predicted"/>
<name>A0AA40KRU3_9HYME</name>
<organism evidence="1 2">
    <name type="scientific">Melipona bicolor</name>
    <dbReference type="NCBI Taxonomy" id="60889"/>
    <lineage>
        <taxon>Eukaryota</taxon>
        <taxon>Metazoa</taxon>
        <taxon>Ecdysozoa</taxon>
        <taxon>Arthropoda</taxon>
        <taxon>Hexapoda</taxon>
        <taxon>Insecta</taxon>
        <taxon>Pterygota</taxon>
        <taxon>Neoptera</taxon>
        <taxon>Endopterygota</taxon>
        <taxon>Hymenoptera</taxon>
        <taxon>Apocrita</taxon>
        <taxon>Aculeata</taxon>
        <taxon>Apoidea</taxon>
        <taxon>Anthophila</taxon>
        <taxon>Apidae</taxon>
        <taxon>Melipona</taxon>
    </lineage>
</organism>
<dbReference type="EMBL" id="JAHYIQ010000007">
    <property type="protein sequence ID" value="KAK1130481.1"/>
    <property type="molecule type" value="Genomic_DNA"/>
</dbReference>
<evidence type="ECO:0000313" key="1">
    <source>
        <dbReference type="EMBL" id="KAK1130481.1"/>
    </source>
</evidence>
<protein>
    <submittedName>
        <fullName evidence="1">Uncharacterized protein</fullName>
    </submittedName>
</protein>
<accession>A0AA40KRU3</accession>
<evidence type="ECO:0000313" key="2">
    <source>
        <dbReference type="Proteomes" id="UP001177670"/>
    </source>
</evidence>
<dbReference type="AlphaFoldDB" id="A0AA40KRU3"/>
<sequence>MTGRIPFKEPGLFFCLTEVEEDLTEHSLSDLMSSSTSNIPNEKGIEPDRQLKMQVASRRDVRGVRVGSDMAICNGAPIIHVTRGIVIIGYEVLNLLGVAGYGSYECSSNNGLVAGSDWLYISLARAKRITAPTNARGVY</sequence>
<comment type="caution">
    <text evidence="1">The sequence shown here is derived from an EMBL/GenBank/DDBJ whole genome shotgun (WGS) entry which is preliminary data.</text>
</comment>
<dbReference type="Proteomes" id="UP001177670">
    <property type="component" value="Unassembled WGS sequence"/>
</dbReference>
<gene>
    <name evidence="1" type="ORF">K0M31_018613</name>
</gene>